<dbReference type="PANTHER" id="PTHR42705:SF3">
    <property type="entry name" value="ATP-DEPENDENT DNA LIGASE"/>
    <property type="match status" value="1"/>
</dbReference>
<feature type="compositionally biased region" description="Acidic residues" evidence="1">
    <location>
        <begin position="80"/>
        <end position="89"/>
    </location>
</feature>
<dbReference type="Gene3D" id="3.90.920.10">
    <property type="entry name" value="DNA primase, PRIM domain"/>
    <property type="match status" value="1"/>
</dbReference>
<feature type="region of interest" description="Disordered" evidence="1">
    <location>
        <begin position="80"/>
        <end position="113"/>
    </location>
</feature>
<dbReference type="Pfam" id="PF21686">
    <property type="entry name" value="LigD_Prim-Pol"/>
    <property type="match status" value="1"/>
</dbReference>
<gene>
    <name evidence="3" type="primary">ligd</name>
    <name evidence="3" type="ORF">D7316_05415</name>
</gene>
<accession>A0A3G8JUG0</accession>
<dbReference type="Proteomes" id="UP000271469">
    <property type="component" value="Chromosome"/>
</dbReference>
<reference evidence="3 4" key="1">
    <citation type="submission" date="2018-11" db="EMBL/GenBank/DDBJ databases">
        <title>Gordonia insulae sp. nov., isolated from an island soil.</title>
        <authorList>
            <person name="Kim Y.S."/>
            <person name="Kim S.B."/>
        </authorList>
    </citation>
    <scope>NUCLEOTIDE SEQUENCE [LARGE SCALE GENOMIC DNA]</scope>
    <source>
        <strain evidence="3 4">MMS17-SY073</strain>
    </source>
</reference>
<evidence type="ECO:0000313" key="3">
    <source>
        <dbReference type="EMBL" id="AZG48794.1"/>
    </source>
</evidence>
<dbReference type="KEGG" id="gom:D7316_05415"/>
<evidence type="ECO:0000313" key="4">
    <source>
        <dbReference type="Proteomes" id="UP000271469"/>
    </source>
</evidence>
<evidence type="ECO:0000256" key="1">
    <source>
        <dbReference type="SAM" id="MobiDB-lite"/>
    </source>
</evidence>
<dbReference type="EMBL" id="CP033972">
    <property type="protein sequence ID" value="AZG48794.1"/>
    <property type="molecule type" value="Genomic_DNA"/>
</dbReference>
<evidence type="ECO:0000259" key="2">
    <source>
        <dbReference type="Pfam" id="PF21686"/>
    </source>
</evidence>
<protein>
    <submittedName>
        <fullName evidence="3">Bifunctional non-homologous end joining protein LigD</fullName>
    </submittedName>
</protein>
<feature type="domain" description="DNA ligase D polymerase" evidence="2">
    <location>
        <begin position="1"/>
        <end position="61"/>
    </location>
</feature>
<dbReference type="AlphaFoldDB" id="A0A3G8JUG0"/>
<dbReference type="PANTHER" id="PTHR42705">
    <property type="entry name" value="BIFUNCTIONAL NON-HOMOLOGOUS END JOINING PROTEIN LIGD"/>
    <property type="match status" value="1"/>
</dbReference>
<keyword evidence="4" id="KW-1185">Reference proteome</keyword>
<name>A0A3G8JUG0_9ACTN</name>
<organism evidence="3 4">
    <name type="scientific">Gordonia insulae</name>
    <dbReference type="NCBI Taxonomy" id="2420509"/>
    <lineage>
        <taxon>Bacteria</taxon>
        <taxon>Bacillati</taxon>
        <taxon>Actinomycetota</taxon>
        <taxon>Actinomycetes</taxon>
        <taxon>Mycobacteriales</taxon>
        <taxon>Gordoniaceae</taxon>
        <taxon>Gordonia</taxon>
    </lineage>
</organism>
<dbReference type="InterPro" id="IPR052171">
    <property type="entry name" value="NHEJ_LigD"/>
</dbReference>
<proteinExistence type="predicted"/>
<sequence>MFVDYNQNTRDHTMASAYSVRGNPRGTVSAPIRWSEIDDVGPDDFTIATMPARFADLGDLHAEIDDVAYRLDTLLEWADREDIEVEDEEPASRDTSGEDVVDLDAAEVTDTGR</sequence>
<dbReference type="InterPro" id="IPR014145">
    <property type="entry name" value="LigD_pol_dom"/>
</dbReference>
<feature type="compositionally biased region" description="Acidic residues" evidence="1">
    <location>
        <begin position="97"/>
        <end position="107"/>
    </location>
</feature>